<name>A0A372ZJ44_9ACTN</name>
<proteinExistence type="predicted"/>
<dbReference type="Pfam" id="PF13193">
    <property type="entry name" value="AMP-binding_C"/>
    <property type="match status" value="1"/>
</dbReference>
<keyword evidence="1" id="KW-0596">Phosphopantetheine</keyword>
<dbReference type="Gene3D" id="3.40.50.980">
    <property type="match status" value="2"/>
</dbReference>
<dbReference type="CDD" id="cd05930">
    <property type="entry name" value="A_NRPS"/>
    <property type="match status" value="1"/>
</dbReference>
<dbReference type="PROSITE" id="PS00455">
    <property type="entry name" value="AMP_BINDING"/>
    <property type="match status" value="1"/>
</dbReference>
<reference evidence="5 6" key="1">
    <citation type="submission" date="2018-08" db="EMBL/GenBank/DDBJ databases">
        <title>Diversity &amp; Physiological Properties of Lignin-Decomposing Actinobacteria from Soil.</title>
        <authorList>
            <person name="Roh S.G."/>
            <person name="Kim S.B."/>
        </authorList>
    </citation>
    <scope>NUCLEOTIDE SEQUENCE [LARGE SCALE GENOMIC DNA]</scope>
    <source>
        <strain evidence="5 6">MMS17-GH009</strain>
    </source>
</reference>
<dbReference type="InterPro" id="IPR045851">
    <property type="entry name" value="AMP-bd_C_sf"/>
</dbReference>
<dbReference type="GO" id="GO:0005829">
    <property type="term" value="C:cytosol"/>
    <property type="evidence" value="ECO:0007669"/>
    <property type="project" value="TreeGrafter"/>
</dbReference>
<dbReference type="InterPro" id="IPR010071">
    <property type="entry name" value="AA_adenyl_dom"/>
</dbReference>
<dbReference type="Gene3D" id="1.10.1200.10">
    <property type="entry name" value="ACP-like"/>
    <property type="match status" value="1"/>
</dbReference>
<dbReference type="GO" id="GO:0043041">
    <property type="term" value="P:amino acid activation for nonribosomal peptide biosynthetic process"/>
    <property type="evidence" value="ECO:0007669"/>
    <property type="project" value="TreeGrafter"/>
</dbReference>
<dbReference type="PANTHER" id="PTHR45527">
    <property type="entry name" value="NONRIBOSOMAL PEPTIDE SYNTHETASE"/>
    <property type="match status" value="1"/>
</dbReference>
<evidence type="ECO:0000256" key="3">
    <source>
        <dbReference type="SAM" id="MobiDB-lite"/>
    </source>
</evidence>
<dbReference type="InterPro" id="IPR009081">
    <property type="entry name" value="PP-bd_ACP"/>
</dbReference>
<evidence type="ECO:0000313" key="6">
    <source>
        <dbReference type="Proteomes" id="UP000263377"/>
    </source>
</evidence>
<dbReference type="AlphaFoldDB" id="A0A372ZJ44"/>
<dbReference type="Pfam" id="PF00501">
    <property type="entry name" value="AMP-binding"/>
    <property type="match status" value="1"/>
</dbReference>
<dbReference type="PANTHER" id="PTHR45527:SF1">
    <property type="entry name" value="FATTY ACID SYNTHASE"/>
    <property type="match status" value="1"/>
</dbReference>
<keyword evidence="2" id="KW-0597">Phosphoprotein</keyword>
<dbReference type="InterPro" id="IPR000873">
    <property type="entry name" value="AMP-dep_synth/lig_dom"/>
</dbReference>
<evidence type="ECO:0000256" key="2">
    <source>
        <dbReference type="ARBA" id="ARBA00022553"/>
    </source>
</evidence>
<evidence type="ECO:0000259" key="4">
    <source>
        <dbReference type="PROSITE" id="PS50075"/>
    </source>
</evidence>
<dbReference type="InterPro" id="IPR036736">
    <property type="entry name" value="ACP-like_sf"/>
</dbReference>
<dbReference type="InterPro" id="IPR020845">
    <property type="entry name" value="AMP-binding_CS"/>
</dbReference>
<dbReference type="Gene3D" id="3.30.300.30">
    <property type="match status" value="1"/>
</dbReference>
<feature type="region of interest" description="Disordered" evidence="3">
    <location>
        <begin position="509"/>
        <end position="556"/>
    </location>
</feature>
<dbReference type="Pfam" id="PF00550">
    <property type="entry name" value="PP-binding"/>
    <property type="match status" value="1"/>
</dbReference>
<dbReference type="Gene3D" id="2.30.38.10">
    <property type="entry name" value="Luciferase, Domain 3"/>
    <property type="match status" value="1"/>
</dbReference>
<evidence type="ECO:0000313" key="5">
    <source>
        <dbReference type="EMBL" id="RGD55879.1"/>
    </source>
</evidence>
<protein>
    <submittedName>
        <fullName evidence="5">Amino acid adenylation domain-containing protein</fullName>
    </submittedName>
</protein>
<sequence>MSSPAAARSAVTDPPALTALTDLPALVARQAESRPDALAVTDGSTVLTYHELVDAAGRLAAVLAARGIGPGSAVGLLCARSTRYVVAQLAVWRAGALAVPIDPAYPRPRIAELTADADLRLVLGDKGLLAEAGLPEELTLVLTERGTEATDGTAPDAADPAAPALLYYTSGSTGRPKGVLVPHRAVADLVAAEDAVVLGPRDRVLFHSTVSFDGATFELWAPLARGAAVAVSPSERPSAEDLVRDVESFGVTTVFLTTALFHHLAARRSRIFGVLRTLVVGGEAISAEHAGAVLRAFPWLELVNGYGPTEATTFTTVHRVTPADCAGSVPIGRTFGGARAYVLDERLAPVAPGAVGELWIAGDRLALGYLDRPELTAERFRELPGIGRAYRSGDRVAQLPDGSLEYHGRTDDQVKVRGYRIEPGEVEHALLQLSEVAEAAVVVRRAGQPDAALTACLVLAEGARPAVEALRARLAEQLPAHLVPTAWTVLAALPLTGSGKVDRRALAADERAGAHPATDETAVGGAADAHPPVNETADAHPAGGGPTGAHPATGAGLGPIQQVVAEAWSRALERPITDPAADFLAEGGHSLLAMWVVDDLREDLGVELSLADFLAHPTVAAQADLLERALRAADDTPGADR</sequence>
<dbReference type="SUPFAM" id="SSF47336">
    <property type="entry name" value="ACP-like"/>
    <property type="match status" value="1"/>
</dbReference>
<dbReference type="NCBIfam" id="TIGR01733">
    <property type="entry name" value="AA-adenyl-dom"/>
    <property type="match status" value="1"/>
</dbReference>
<evidence type="ECO:0000256" key="1">
    <source>
        <dbReference type="ARBA" id="ARBA00022450"/>
    </source>
</evidence>
<dbReference type="InterPro" id="IPR020806">
    <property type="entry name" value="PKS_PP-bd"/>
</dbReference>
<dbReference type="SUPFAM" id="SSF56801">
    <property type="entry name" value="Acetyl-CoA synthetase-like"/>
    <property type="match status" value="1"/>
</dbReference>
<dbReference type="GO" id="GO:0009366">
    <property type="term" value="C:enterobactin synthetase complex"/>
    <property type="evidence" value="ECO:0007669"/>
    <property type="project" value="TreeGrafter"/>
</dbReference>
<dbReference type="EMBL" id="QVIG01000003">
    <property type="protein sequence ID" value="RGD55879.1"/>
    <property type="molecule type" value="Genomic_DNA"/>
</dbReference>
<dbReference type="GO" id="GO:0031177">
    <property type="term" value="F:phosphopantetheine binding"/>
    <property type="evidence" value="ECO:0007669"/>
    <property type="project" value="InterPro"/>
</dbReference>
<dbReference type="Proteomes" id="UP000263377">
    <property type="component" value="Unassembled WGS sequence"/>
</dbReference>
<keyword evidence="6" id="KW-1185">Reference proteome</keyword>
<accession>A0A372ZJ44</accession>
<dbReference type="GO" id="GO:0047527">
    <property type="term" value="F:2,3-dihydroxybenzoate-serine ligase activity"/>
    <property type="evidence" value="ECO:0007669"/>
    <property type="project" value="TreeGrafter"/>
</dbReference>
<dbReference type="RefSeq" id="WP_117493122.1">
    <property type="nucleotide sequence ID" value="NZ_QVIG01000003.1"/>
</dbReference>
<dbReference type="GO" id="GO:0009239">
    <property type="term" value="P:enterobactin biosynthetic process"/>
    <property type="evidence" value="ECO:0007669"/>
    <property type="project" value="TreeGrafter"/>
</dbReference>
<dbReference type="SMART" id="SM00823">
    <property type="entry name" value="PKS_PP"/>
    <property type="match status" value="1"/>
</dbReference>
<feature type="domain" description="Carrier" evidence="4">
    <location>
        <begin position="555"/>
        <end position="630"/>
    </location>
</feature>
<organism evidence="5 6">
    <name type="scientific">Kitasatospora xanthocidica</name>
    <dbReference type="NCBI Taxonomy" id="83382"/>
    <lineage>
        <taxon>Bacteria</taxon>
        <taxon>Bacillati</taxon>
        <taxon>Actinomycetota</taxon>
        <taxon>Actinomycetes</taxon>
        <taxon>Kitasatosporales</taxon>
        <taxon>Streptomycetaceae</taxon>
        <taxon>Kitasatospora</taxon>
    </lineage>
</organism>
<dbReference type="InterPro" id="IPR025110">
    <property type="entry name" value="AMP-bd_C"/>
</dbReference>
<dbReference type="PROSITE" id="PS50075">
    <property type="entry name" value="CARRIER"/>
    <property type="match status" value="1"/>
</dbReference>
<gene>
    <name evidence="5" type="ORF">DR950_41510</name>
</gene>
<comment type="caution">
    <text evidence="5">The sequence shown here is derived from an EMBL/GenBank/DDBJ whole genome shotgun (WGS) entry which is preliminary data.</text>
</comment>